<protein>
    <recommendedName>
        <fullName evidence="2">Copper-fist domain-containing protein</fullName>
    </recommendedName>
</protein>
<feature type="region of interest" description="Disordered" evidence="1">
    <location>
        <begin position="163"/>
        <end position="183"/>
    </location>
</feature>
<keyword evidence="4" id="KW-1185">Reference proteome</keyword>
<feature type="region of interest" description="Disordered" evidence="1">
    <location>
        <begin position="84"/>
        <end position="106"/>
    </location>
</feature>
<proteinExistence type="predicted"/>
<feature type="compositionally biased region" description="Polar residues" evidence="1">
    <location>
        <begin position="169"/>
        <end position="178"/>
    </location>
</feature>
<evidence type="ECO:0000313" key="4">
    <source>
        <dbReference type="Proteomes" id="UP000562682"/>
    </source>
</evidence>
<comment type="caution">
    <text evidence="3">The sequence shown here is derived from an EMBL/GenBank/DDBJ whole genome shotgun (WGS) entry which is preliminary data.</text>
</comment>
<dbReference type="PROSITE" id="PS50073">
    <property type="entry name" value="COPPER_FIST_2"/>
    <property type="match status" value="1"/>
</dbReference>
<gene>
    <name evidence="3" type="ORF">FDENT_9023</name>
</gene>
<feature type="compositionally biased region" description="Basic and acidic residues" evidence="1">
    <location>
        <begin position="90"/>
        <end position="102"/>
    </location>
</feature>
<dbReference type="Pfam" id="PF00649">
    <property type="entry name" value="Copper-fist"/>
    <property type="match status" value="1"/>
</dbReference>
<dbReference type="GO" id="GO:0005507">
    <property type="term" value="F:copper ion binding"/>
    <property type="evidence" value="ECO:0007669"/>
    <property type="project" value="InterPro"/>
</dbReference>
<evidence type="ECO:0000313" key="3">
    <source>
        <dbReference type="EMBL" id="KAF5678219.1"/>
    </source>
</evidence>
<accession>A0A8H5TTR8</accession>
<feature type="region of interest" description="Disordered" evidence="1">
    <location>
        <begin position="365"/>
        <end position="409"/>
    </location>
</feature>
<dbReference type="GO" id="GO:0003677">
    <property type="term" value="F:DNA binding"/>
    <property type="evidence" value="ECO:0007669"/>
    <property type="project" value="InterPro"/>
</dbReference>
<evidence type="ECO:0000259" key="2">
    <source>
        <dbReference type="PROSITE" id="PS50073"/>
    </source>
</evidence>
<dbReference type="GO" id="GO:0003700">
    <property type="term" value="F:DNA-binding transcription factor activity"/>
    <property type="evidence" value="ECO:0007669"/>
    <property type="project" value="InterPro"/>
</dbReference>
<feature type="domain" description="Copper-fist" evidence="2">
    <location>
        <begin position="50"/>
        <end position="88"/>
    </location>
</feature>
<feature type="compositionally biased region" description="Low complexity" evidence="1">
    <location>
        <begin position="333"/>
        <end position="343"/>
    </location>
</feature>
<organism evidence="3 4">
    <name type="scientific">Fusarium denticulatum</name>
    <dbReference type="NCBI Taxonomy" id="48507"/>
    <lineage>
        <taxon>Eukaryota</taxon>
        <taxon>Fungi</taxon>
        <taxon>Dikarya</taxon>
        <taxon>Ascomycota</taxon>
        <taxon>Pezizomycotina</taxon>
        <taxon>Sordariomycetes</taxon>
        <taxon>Hypocreomycetidae</taxon>
        <taxon>Hypocreales</taxon>
        <taxon>Nectriaceae</taxon>
        <taxon>Fusarium</taxon>
        <taxon>Fusarium fujikuroi species complex</taxon>
    </lineage>
</organism>
<feature type="compositionally biased region" description="Polar residues" evidence="1">
    <location>
        <begin position="313"/>
        <end position="332"/>
    </location>
</feature>
<feature type="region of interest" description="Disordered" evidence="1">
    <location>
        <begin position="305"/>
        <end position="343"/>
    </location>
</feature>
<dbReference type="InterPro" id="IPR001083">
    <property type="entry name" value="Cu_fist_DNA-bd_dom"/>
</dbReference>
<dbReference type="EMBL" id="JAAOAK010000270">
    <property type="protein sequence ID" value="KAF5678219.1"/>
    <property type="molecule type" value="Genomic_DNA"/>
</dbReference>
<reference evidence="3 4" key="1">
    <citation type="submission" date="2020-05" db="EMBL/GenBank/DDBJ databases">
        <title>Identification and distribution of gene clusters putatively required for synthesis of sphingolipid metabolism inhibitors in phylogenetically diverse species of the filamentous fungus Fusarium.</title>
        <authorList>
            <person name="Kim H.-S."/>
            <person name="Busman M."/>
            <person name="Brown D.W."/>
            <person name="Divon H."/>
            <person name="Uhlig S."/>
            <person name="Proctor R.H."/>
        </authorList>
    </citation>
    <scope>NUCLEOTIDE SEQUENCE [LARGE SCALE GENOMIC DNA]</scope>
    <source>
        <strain evidence="3 4">NRRL 25311</strain>
    </source>
</reference>
<name>A0A8H5TTR8_9HYPO</name>
<sequence>MNQCSPSTCTPRDSRCYSSIKGNKRQKAILLPPQHPPLIISPVTLRTNEQGEKVACSKCRVGHRTGKCVDNPDHQNDVRVIRSAGRPRGSRTDSVRAAEQREKKRRHLVERKLEKQGAADLLREAPTFCLECAAAGPVQGMFAAGDQQFPVSGYQNPRSFVNPPALVPSSAQRSSSLPNPLYIGPQEPVSCPLEQPAYAGMGFDPAPPLPAGPAPISASSAPISQPVVTNQFGAMAQNVWVNNPFMALTQVDMTAQVQQGGNMGIQTRPGDLMEAGNIAPSVPSVPSVPFVPSALPPTSFPSTKRLGGLFLGTSGSPEQPVQPTPAANNDAQSPGSPSSSESFSYHDLLKSDGYFSGELPALETRADQGASASSGQDPFGDVSLPVADLSTSGDLYDTGEESGCPVETAGDFFPFSYDLT</sequence>
<dbReference type="Proteomes" id="UP000562682">
    <property type="component" value="Unassembled WGS sequence"/>
</dbReference>
<evidence type="ECO:0000256" key="1">
    <source>
        <dbReference type="SAM" id="MobiDB-lite"/>
    </source>
</evidence>
<dbReference type="AlphaFoldDB" id="A0A8H5TTR8"/>